<dbReference type="EMBL" id="CM047947">
    <property type="protein sequence ID" value="KAI9896829.1"/>
    <property type="molecule type" value="Genomic_DNA"/>
</dbReference>
<dbReference type="Proteomes" id="UP001163324">
    <property type="component" value="Chromosome 8"/>
</dbReference>
<evidence type="ECO:0000313" key="1">
    <source>
        <dbReference type="EMBL" id="KAI9896829.1"/>
    </source>
</evidence>
<sequence>MLRSSPPQSGDSGRGNLDLTEREPLLVPGHHRHGMTTNATTATISTPREHAAADMDIPVAAGHEVDDVLAKRVIRKIDRTLVPLLFITYMFNFMDKVILSSAAVFGLREDNHLEGQQYSWVGSIFYFGYLIWEYPTTVLIARLPTAKYLVANTFFWGAVVGLTAACSSFGGLMALRFLLGVAEATITPAFMFLTSTWYTRDEMPTRVGIWFAGNSVGGLVSSLLAFGVGHIDDGDGGIRPWRWMYIILGSATFLWAIPMLVFLPDSISKARFLSEEERRYAAERTALAGTGSTENARWKWDQLRECLSDPKTWLIFLLELCSQMPNGGTQSFSNMVVSSFGFTSLQTTLINIPYSLLSASIIAGTGWLAGRYRTLNCLLIVAAVIPCVAGAAVMYCRDHDGVPHAAQLVAYFLLASGPAAMPLNMALVQSNYRGVTKKMTMTAMLFMAYCAGNIAGPHFFRADEDPRYGTAFGAIMVCYALVVVLALGLRFYLRWVNDRRTREEGVEGSAGASGVVTAGAGAGVKGGAGPGVVGSGLRPEVYEDVTDWQTVGFRYRL</sequence>
<accession>A0ACC0UTH1</accession>
<reference evidence="1" key="1">
    <citation type="submission" date="2022-10" db="EMBL/GenBank/DDBJ databases">
        <title>Complete Genome of Trichothecium roseum strain YXFP-22015, a Plant Pathogen Isolated from Citrus.</title>
        <authorList>
            <person name="Wang Y."/>
            <person name="Zhu L."/>
        </authorList>
    </citation>
    <scope>NUCLEOTIDE SEQUENCE</scope>
    <source>
        <strain evidence="1">YXFP-22015</strain>
    </source>
</reference>
<organism evidence="1 2">
    <name type="scientific">Trichothecium roseum</name>
    <dbReference type="NCBI Taxonomy" id="47278"/>
    <lineage>
        <taxon>Eukaryota</taxon>
        <taxon>Fungi</taxon>
        <taxon>Dikarya</taxon>
        <taxon>Ascomycota</taxon>
        <taxon>Pezizomycotina</taxon>
        <taxon>Sordariomycetes</taxon>
        <taxon>Hypocreomycetidae</taxon>
        <taxon>Hypocreales</taxon>
        <taxon>Hypocreales incertae sedis</taxon>
        <taxon>Trichothecium</taxon>
    </lineage>
</organism>
<gene>
    <name evidence="1" type="ORF">N3K66_007851</name>
</gene>
<evidence type="ECO:0000313" key="2">
    <source>
        <dbReference type="Proteomes" id="UP001163324"/>
    </source>
</evidence>
<proteinExistence type="predicted"/>
<keyword evidence="2" id="KW-1185">Reference proteome</keyword>
<comment type="caution">
    <text evidence="1">The sequence shown here is derived from an EMBL/GenBank/DDBJ whole genome shotgun (WGS) entry which is preliminary data.</text>
</comment>
<protein>
    <submittedName>
        <fullName evidence="1">Uncharacterized protein</fullName>
    </submittedName>
</protein>
<name>A0ACC0UTH1_9HYPO</name>